<evidence type="ECO:0000313" key="5">
    <source>
        <dbReference type="Proteomes" id="UP001304671"/>
    </source>
</evidence>
<keyword evidence="2" id="KW-0472">Membrane</keyword>
<dbReference type="EMBL" id="JAYFUL010000001">
    <property type="protein sequence ID" value="MEA5256254.1"/>
    <property type="molecule type" value="Genomic_DNA"/>
</dbReference>
<dbReference type="Pfam" id="PF06580">
    <property type="entry name" value="His_kinase"/>
    <property type="match status" value="1"/>
</dbReference>
<feature type="transmembrane region" description="Helical" evidence="2">
    <location>
        <begin position="109"/>
        <end position="130"/>
    </location>
</feature>
<organism evidence="4 5">
    <name type="scientific">Arcicella aquatica</name>
    <dbReference type="NCBI Taxonomy" id="217141"/>
    <lineage>
        <taxon>Bacteria</taxon>
        <taxon>Pseudomonadati</taxon>
        <taxon>Bacteroidota</taxon>
        <taxon>Cytophagia</taxon>
        <taxon>Cytophagales</taxon>
        <taxon>Flectobacillaceae</taxon>
        <taxon>Arcicella</taxon>
    </lineage>
</organism>
<keyword evidence="4" id="KW-0808">Transferase</keyword>
<comment type="caution">
    <text evidence="4">The sequence shown here is derived from an EMBL/GenBank/DDBJ whole genome shotgun (WGS) entry which is preliminary data.</text>
</comment>
<feature type="transmembrane region" description="Helical" evidence="2">
    <location>
        <begin position="12"/>
        <end position="29"/>
    </location>
</feature>
<proteinExistence type="predicted"/>
<gene>
    <name evidence="4" type="ORF">VB264_00560</name>
</gene>
<dbReference type="GO" id="GO:0016301">
    <property type="term" value="F:kinase activity"/>
    <property type="evidence" value="ECO:0007669"/>
    <property type="project" value="UniProtKB-KW"/>
</dbReference>
<feature type="transmembrane region" description="Helical" evidence="2">
    <location>
        <begin position="70"/>
        <end position="89"/>
    </location>
</feature>
<dbReference type="Proteomes" id="UP001304671">
    <property type="component" value="Unassembled WGS sequence"/>
</dbReference>
<dbReference type="InterPro" id="IPR050640">
    <property type="entry name" value="Bact_2-comp_sensor_kinase"/>
</dbReference>
<evidence type="ECO:0000259" key="3">
    <source>
        <dbReference type="Pfam" id="PF06580"/>
    </source>
</evidence>
<sequence length="348" mass="40557">MGKKEIYWTIQLICWSLYIIYTTSEYIYYKVNINTALISGLINLCIFIISTHLYYLAVNNKQIELFNWRKFIVFPILANFIISIIVYSINLFFWNITIPYSTNDNNTDFLGHVFCFTRTFRLIMPWFIFYHGIKFAKRSIHEERAKLEAEMHVKEIELVSLRSQLNPHFLFNSLNSIQSLTLTEPKLARDATMKLSDLLRVSLSFYDLRDITFQEELLLVKNYLDLEKMRFDERLNYKTDISKTVLMARVPPMSLQLLAENAVKHGISKLKNGGNITVFAHKKNNILIFGIQNTGTILADNSEHKTRKGIGLENLNKRLLINYGLKDALTIECENNIVTAQVSIPFKI</sequence>
<reference evidence="4 5" key="1">
    <citation type="submission" date="2023-12" db="EMBL/GenBank/DDBJ databases">
        <title>Novel species of the genus Arcicella isolated from rivers.</title>
        <authorList>
            <person name="Lu H."/>
        </authorList>
    </citation>
    <scope>NUCLEOTIDE SEQUENCE [LARGE SCALE GENOMIC DNA]</scope>
    <source>
        <strain evidence="4 5">LMG 21963</strain>
    </source>
</reference>
<keyword evidence="5" id="KW-1185">Reference proteome</keyword>
<keyword evidence="2" id="KW-1133">Transmembrane helix</keyword>
<keyword evidence="2" id="KW-0812">Transmembrane</keyword>
<feature type="transmembrane region" description="Helical" evidence="2">
    <location>
        <begin position="35"/>
        <end position="58"/>
    </location>
</feature>
<evidence type="ECO:0000313" key="4">
    <source>
        <dbReference type="EMBL" id="MEA5256254.1"/>
    </source>
</evidence>
<dbReference type="PANTHER" id="PTHR34220:SF7">
    <property type="entry name" value="SENSOR HISTIDINE KINASE YPDA"/>
    <property type="match status" value="1"/>
</dbReference>
<dbReference type="InterPro" id="IPR010559">
    <property type="entry name" value="Sig_transdc_His_kin_internal"/>
</dbReference>
<keyword evidence="4" id="KW-0418">Kinase</keyword>
<name>A0ABU5QHN2_9BACT</name>
<dbReference type="SUPFAM" id="SSF55874">
    <property type="entry name" value="ATPase domain of HSP90 chaperone/DNA topoisomerase II/histidine kinase"/>
    <property type="match status" value="1"/>
</dbReference>
<dbReference type="InterPro" id="IPR036890">
    <property type="entry name" value="HATPase_C_sf"/>
</dbReference>
<evidence type="ECO:0000256" key="2">
    <source>
        <dbReference type="SAM" id="Phobius"/>
    </source>
</evidence>
<protein>
    <submittedName>
        <fullName evidence="4">Histidine kinase</fullName>
    </submittedName>
</protein>
<dbReference type="RefSeq" id="WP_323246070.1">
    <property type="nucleotide sequence ID" value="NZ_JAYFUL010000001.1"/>
</dbReference>
<evidence type="ECO:0000256" key="1">
    <source>
        <dbReference type="SAM" id="Coils"/>
    </source>
</evidence>
<feature type="coiled-coil region" evidence="1">
    <location>
        <begin position="137"/>
        <end position="164"/>
    </location>
</feature>
<feature type="domain" description="Signal transduction histidine kinase internal region" evidence="3">
    <location>
        <begin position="157"/>
        <end position="235"/>
    </location>
</feature>
<accession>A0ABU5QHN2</accession>
<dbReference type="PANTHER" id="PTHR34220">
    <property type="entry name" value="SENSOR HISTIDINE KINASE YPDA"/>
    <property type="match status" value="1"/>
</dbReference>
<keyword evidence="1" id="KW-0175">Coiled coil</keyword>
<dbReference type="Gene3D" id="3.30.565.10">
    <property type="entry name" value="Histidine kinase-like ATPase, C-terminal domain"/>
    <property type="match status" value="1"/>
</dbReference>